<sequence>MADPKLSLDPSDYEDVEIDDLDNPEWTDEDFAKAQPLRDVLPDLYAQFDAEREVELRLPAATIRAFADEGEDWRERMADALTEAARKKHAA</sequence>
<name>A0A1Z3U9S9_BREVE</name>
<reference evidence="1" key="2">
    <citation type="submission" date="2017-12" db="EMBL/GenBank/DDBJ databases">
        <title>FDA dAtabase for Regulatory Grade micrObial Sequences (FDA-ARGOS): Supporting development and validation of Infectious Disease Dx tests.</title>
        <authorList>
            <person name="Campos J."/>
            <person name="Goldberg B."/>
            <person name="Tallon L."/>
            <person name="Sadzewicz L."/>
            <person name="Sengamalay N."/>
            <person name="Ott S."/>
            <person name="Godinez A."/>
            <person name="Nagaraj S."/>
            <person name="Vavikolanu K."/>
            <person name="Vyas G."/>
            <person name="Nadendla S."/>
            <person name="Aluvathingal J."/>
            <person name="Geyer C."/>
            <person name="Nandy P."/>
            <person name="Hobson J."/>
            <person name="Sichtig H."/>
        </authorList>
    </citation>
    <scope>NUCLEOTIDE SEQUENCE</scope>
    <source>
        <strain evidence="1">FDAARGOS_289</strain>
    </source>
</reference>
<dbReference type="GeneID" id="34015958"/>
<proteinExistence type="predicted"/>
<gene>
    <name evidence="1" type="ORF">CEP68_11130</name>
    <name evidence="2" type="ORF">NJD11_03305</name>
</gene>
<dbReference type="RefSeq" id="WP_017506436.1">
    <property type="nucleotide sequence ID" value="NZ_CP022048.2"/>
</dbReference>
<dbReference type="Pfam" id="PF14384">
    <property type="entry name" value="BrnA_antitoxin"/>
    <property type="match status" value="1"/>
</dbReference>
<evidence type="ECO:0000313" key="4">
    <source>
        <dbReference type="Proteomes" id="UP001272940"/>
    </source>
</evidence>
<evidence type="ECO:0000313" key="1">
    <source>
        <dbReference type="EMBL" id="ASE40011.1"/>
    </source>
</evidence>
<reference evidence="2 4" key="4">
    <citation type="journal article" date="2023" name="FEMS Microbes">
        <title>Whole genomes of deep-sea sponge-associated bacteria exhibit high novel natural product potential.</title>
        <authorList>
            <person name="Hesketh-Best P.J."/>
            <person name="January G.G."/>
            <person name="Koch M.J."/>
            <person name="Warburton P.J."/>
            <person name="Howell K.L."/>
            <person name="Upton M."/>
        </authorList>
    </citation>
    <scope>NUCLEOTIDE SEQUENCE [LARGE SCALE GENOMIC DNA]</scope>
    <source>
        <strain evidence="2 4">PC206-O</strain>
    </source>
</reference>
<reference evidence="3" key="1">
    <citation type="submission" date="2017-06" db="EMBL/GenBank/DDBJ databases">
        <title>FDA dAtabase for Regulatory Grade micrObial Sequences (FDA-ARGOS): Supporting development and validation of Infectious Disease Dx tests.</title>
        <authorList>
            <person name="Minogue T."/>
            <person name="Wolcott M."/>
            <person name="Wasieloski L."/>
            <person name="Aguilar W."/>
            <person name="Moore D."/>
            <person name="Tallon L."/>
            <person name="Sadzewicz L."/>
            <person name="Sengamalay N."/>
            <person name="Ott S."/>
            <person name="Godinez A."/>
            <person name="Nagaraj S."/>
            <person name="Nadendla S."/>
            <person name="Geyer C."/>
            <person name="Sichtig H."/>
        </authorList>
    </citation>
    <scope>NUCLEOTIDE SEQUENCE [LARGE SCALE GENOMIC DNA]</scope>
    <source>
        <strain evidence="3">FDAARGOS_289</strain>
    </source>
</reference>
<dbReference type="Proteomes" id="UP000197050">
    <property type="component" value="Chromosome"/>
</dbReference>
<dbReference type="EMBL" id="JAMYEC010000002">
    <property type="protein sequence ID" value="MDX2333965.1"/>
    <property type="molecule type" value="Genomic_DNA"/>
</dbReference>
<keyword evidence="4" id="KW-1185">Reference proteome</keyword>
<evidence type="ECO:0000313" key="2">
    <source>
        <dbReference type="EMBL" id="MDX2333965.1"/>
    </source>
</evidence>
<dbReference type="Proteomes" id="UP001272940">
    <property type="component" value="Unassembled WGS sequence"/>
</dbReference>
<evidence type="ECO:0000313" key="3">
    <source>
        <dbReference type="Proteomes" id="UP000197050"/>
    </source>
</evidence>
<dbReference type="AlphaFoldDB" id="A0A1Z3U9S9"/>
<reference evidence="2" key="3">
    <citation type="submission" date="2022-06" db="EMBL/GenBank/DDBJ databases">
        <authorList>
            <person name="Hesketh-Best P.J."/>
            <person name="Koch M.J."/>
        </authorList>
    </citation>
    <scope>NUCLEOTIDE SEQUENCE</scope>
    <source>
        <strain evidence="2">PC206-O</strain>
    </source>
</reference>
<dbReference type="InterPro" id="IPR025528">
    <property type="entry name" value="BrnA_antitoxin"/>
</dbReference>
<dbReference type="EMBL" id="CP022048">
    <property type="protein sequence ID" value="ASE40011.1"/>
    <property type="molecule type" value="Genomic_DNA"/>
</dbReference>
<dbReference type="KEGG" id="bvc:CEP68_11130"/>
<protein>
    <submittedName>
        <fullName evidence="2">BrnA antitoxin family protein</fullName>
    </submittedName>
</protein>
<accession>A0A1Z3U9S9</accession>
<organism evidence="1 3">
    <name type="scientific">Brevundimonas vesicularis</name>
    <name type="common">Pseudomonas vesicularis</name>
    <dbReference type="NCBI Taxonomy" id="41276"/>
    <lineage>
        <taxon>Bacteria</taxon>
        <taxon>Pseudomonadati</taxon>
        <taxon>Pseudomonadota</taxon>
        <taxon>Alphaproteobacteria</taxon>
        <taxon>Caulobacterales</taxon>
        <taxon>Caulobacteraceae</taxon>
        <taxon>Brevundimonas</taxon>
    </lineage>
</organism>